<reference evidence="3" key="2">
    <citation type="journal article" date="2021" name="Sci. Rep.">
        <title>The distribution of antibiotic resistance genes in chicken gut microbiota commensals.</title>
        <authorList>
            <person name="Juricova H."/>
            <person name="Matiasovicova J."/>
            <person name="Kubasova T."/>
            <person name="Cejkova D."/>
            <person name="Rychlik I."/>
        </authorList>
    </citation>
    <scope>NUCLEOTIDE SEQUENCE</scope>
    <source>
        <strain evidence="3">An420c</strain>
    </source>
</reference>
<protein>
    <submittedName>
        <fullName evidence="3">S1 RNA-binding domain-containing protein</fullName>
    </submittedName>
</protein>
<dbReference type="InterPro" id="IPR048587">
    <property type="entry name" value="CvfB_S1_3rd"/>
</dbReference>
<dbReference type="SMART" id="SM00316">
    <property type="entry name" value="S1"/>
    <property type="match status" value="2"/>
</dbReference>
<comment type="caution">
    <text evidence="3">The sequence shown here is derived from an EMBL/GenBank/DDBJ whole genome shotgun (WGS) entry which is preliminary data.</text>
</comment>
<dbReference type="RefSeq" id="WP_204908230.1">
    <property type="nucleotide sequence ID" value="NZ_JACJLV010000007.1"/>
</dbReference>
<dbReference type="AlphaFoldDB" id="A0A939BB77"/>
<comment type="similarity">
    <text evidence="1">Belongs to the CvfB family.</text>
</comment>
<dbReference type="InterPro" id="IPR014464">
    <property type="entry name" value="CvfB_fam"/>
</dbReference>
<evidence type="ECO:0000313" key="4">
    <source>
        <dbReference type="Proteomes" id="UP000713880"/>
    </source>
</evidence>
<dbReference type="PROSITE" id="PS50126">
    <property type="entry name" value="S1"/>
    <property type="match status" value="1"/>
</dbReference>
<dbReference type="InterPro" id="IPR039566">
    <property type="entry name" value="CvfB_S1_st"/>
</dbReference>
<dbReference type="InterPro" id="IPR036388">
    <property type="entry name" value="WH-like_DNA-bd_sf"/>
</dbReference>
<dbReference type="EMBL" id="JACJLV010000007">
    <property type="protein sequence ID" value="MBM6826164.1"/>
    <property type="molecule type" value="Genomic_DNA"/>
</dbReference>
<evidence type="ECO:0000256" key="1">
    <source>
        <dbReference type="PIRNR" id="PIRNR012524"/>
    </source>
</evidence>
<dbReference type="InterPro" id="IPR012340">
    <property type="entry name" value="NA-bd_OB-fold"/>
</dbReference>
<dbReference type="InterPro" id="IPR003029">
    <property type="entry name" value="S1_domain"/>
</dbReference>
<dbReference type="Pfam" id="PF13509">
    <property type="entry name" value="S1_2"/>
    <property type="match status" value="2"/>
</dbReference>
<feature type="domain" description="S1 motif" evidence="2">
    <location>
        <begin position="146"/>
        <end position="207"/>
    </location>
</feature>
<keyword evidence="4" id="KW-1185">Reference proteome</keyword>
<dbReference type="Proteomes" id="UP000713880">
    <property type="component" value="Unassembled WGS sequence"/>
</dbReference>
<dbReference type="Gene3D" id="1.10.10.10">
    <property type="entry name" value="Winged helix-like DNA-binding domain superfamily/Winged helix DNA-binding domain"/>
    <property type="match status" value="1"/>
</dbReference>
<reference evidence="3" key="1">
    <citation type="submission" date="2020-08" db="EMBL/GenBank/DDBJ databases">
        <authorList>
            <person name="Cejkova D."/>
            <person name="Kubasova T."/>
            <person name="Jahodarova E."/>
            <person name="Rychlik I."/>
        </authorList>
    </citation>
    <scope>NUCLEOTIDE SEQUENCE</scope>
    <source>
        <strain evidence="3">An420c</strain>
    </source>
</reference>
<dbReference type="GO" id="GO:0003676">
    <property type="term" value="F:nucleic acid binding"/>
    <property type="evidence" value="ECO:0007669"/>
    <property type="project" value="InterPro"/>
</dbReference>
<sequence>MALADGLGKKTRLMAVKKVEFGMYLGNKEERVLLPRKQVPKDLEIGDPVEVFLYKDSADRLIATTQEPKITLGEVKALKVADTGKIGAFLNWGLEKDLLLPFKEQTAKVKKGDEVLVSLYIDKSGRLCATMKVYEMLRKDPPYQKDDHVEGIVYETSDRFGVFVAVDDCYSALIPKREAYGDLKVGQRISARVLQVKADGKMDLSVREKAYLQMDEDARKIFERMEASGGSLPFTDKADPERIRQEFDMSKNAFKRAVGRLLKAGKIKITEKSIEILNR</sequence>
<dbReference type="Pfam" id="PF21543">
    <property type="entry name" value="CvfB_2nd"/>
    <property type="match status" value="1"/>
</dbReference>
<gene>
    <name evidence="3" type="ORF">H6A13_03455</name>
</gene>
<dbReference type="Gene3D" id="2.40.50.140">
    <property type="entry name" value="Nucleic acid-binding proteins"/>
    <property type="match status" value="2"/>
</dbReference>
<organism evidence="3 4">
    <name type="scientific">Mordavella massiliensis</name>
    <dbReference type="NCBI Taxonomy" id="1871024"/>
    <lineage>
        <taxon>Bacteria</taxon>
        <taxon>Bacillati</taxon>
        <taxon>Bacillota</taxon>
        <taxon>Clostridia</taxon>
        <taxon>Eubacteriales</taxon>
        <taxon>Clostridiaceae</taxon>
        <taxon>Mordavella</taxon>
    </lineage>
</organism>
<name>A0A939BB77_9CLOT</name>
<accession>A0A939BB77</accession>
<dbReference type="SUPFAM" id="SSF50249">
    <property type="entry name" value="Nucleic acid-binding proteins"/>
    <property type="match status" value="1"/>
</dbReference>
<dbReference type="PANTHER" id="PTHR37296:SF1">
    <property type="entry name" value="CONSERVED VIRULENCE FACTOR B"/>
    <property type="match status" value="1"/>
</dbReference>
<evidence type="ECO:0000313" key="3">
    <source>
        <dbReference type="EMBL" id="MBM6826164.1"/>
    </source>
</evidence>
<proteinExistence type="inferred from homology"/>
<dbReference type="PIRSF" id="PIRSF012524">
    <property type="entry name" value="YitL_S1"/>
    <property type="match status" value="1"/>
</dbReference>
<evidence type="ECO:0000259" key="2">
    <source>
        <dbReference type="PROSITE" id="PS50126"/>
    </source>
</evidence>
<dbReference type="Pfam" id="PF17783">
    <property type="entry name" value="WHD_CvfB"/>
    <property type="match status" value="1"/>
</dbReference>
<dbReference type="InterPro" id="IPR040764">
    <property type="entry name" value="CvfB_WH"/>
</dbReference>
<dbReference type="PANTHER" id="PTHR37296">
    <property type="entry name" value="CONSERVED VIRULENCE FACTOR B"/>
    <property type="match status" value="1"/>
</dbReference>